<evidence type="ECO:0000313" key="3">
    <source>
        <dbReference type="EMBL" id="MFC5175076.1"/>
    </source>
</evidence>
<gene>
    <name evidence="3" type="ORF">ACFPGP_00240</name>
</gene>
<comment type="caution">
    <text evidence="3">The sequence shown here is derived from an EMBL/GenBank/DDBJ whole genome shotgun (WGS) entry which is preliminary data.</text>
</comment>
<dbReference type="SMART" id="SM00942">
    <property type="entry name" value="PriCT_1"/>
    <property type="match status" value="1"/>
</dbReference>
<feature type="domain" description="DNA primase/polymerase bifunctional N-terminal" evidence="2">
    <location>
        <begin position="30"/>
        <end position="194"/>
    </location>
</feature>
<name>A0ABW0BE23_9ACTN</name>
<dbReference type="InterPro" id="IPR014820">
    <property type="entry name" value="PriCT_1"/>
</dbReference>
<dbReference type="CDD" id="cd04859">
    <property type="entry name" value="Prim_Pol"/>
    <property type="match status" value="1"/>
</dbReference>
<dbReference type="SUPFAM" id="SSF56747">
    <property type="entry name" value="Prim-pol domain"/>
    <property type="match status" value="1"/>
</dbReference>
<dbReference type="InterPro" id="IPR015330">
    <property type="entry name" value="DNA_primase/pol_bifunc_N"/>
</dbReference>
<organism evidence="3 4">
    <name type="scientific">Nocardioides taihuensis</name>
    <dbReference type="NCBI Taxonomy" id="1835606"/>
    <lineage>
        <taxon>Bacteria</taxon>
        <taxon>Bacillati</taxon>
        <taxon>Actinomycetota</taxon>
        <taxon>Actinomycetes</taxon>
        <taxon>Propionibacteriales</taxon>
        <taxon>Nocardioidaceae</taxon>
        <taxon>Nocardioides</taxon>
    </lineage>
</organism>
<keyword evidence="4" id="KW-1185">Reference proteome</keyword>
<dbReference type="SMART" id="SM00943">
    <property type="entry name" value="Prim-Pol"/>
    <property type="match status" value="1"/>
</dbReference>
<dbReference type="RefSeq" id="WP_378585291.1">
    <property type="nucleotide sequence ID" value="NZ_JBHSKD010000002.1"/>
</dbReference>
<sequence length="298" mass="31787">MSSAQRQSRSSRWNPRLPVFLSEAPDLATASTMLASRDIPVFPCTPGGKQPLTNHGFRGASSDVSTVRNWWQRWPDANIGMPTGAISGVDVVDIDVHAGGTGFGAFERATSAGLTEGWAWLVRTPSGGVHAYYLRGQADEQRSWQVPGQHVDFRGDCGYIVSPPSQIDGRSYGLIAVAQHRATPVDAAALRAFLDPPRPTRPPASMPAMGSRPNKLADWVASRPEGARNHGLFWAACRMVEDGHAFDATAGLLGEAARSAGLSDQEAMTTIRSAYRIASRLGAVNNARPTTAAEAVAL</sequence>
<protein>
    <submittedName>
        <fullName evidence="3">Bifunctional DNA primase/polymerase</fullName>
    </submittedName>
</protein>
<evidence type="ECO:0000259" key="2">
    <source>
        <dbReference type="SMART" id="SM00943"/>
    </source>
</evidence>
<feature type="domain" description="Primase C-terminal 1" evidence="1">
    <location>
        <begin position="217"/>
        <end position="280"/>
    </location>
</feature>
<accession>A0ABW0BE23</accession>
<dbReference type="Proteomes" id="UP001596087">
    <property type="component" value="Unassembled WGS sequence"/>
</dbReference>
<evidence type="ECO:0000313" key="4">
    <source>
        <dbReference type="Proteomes" id="UP001596087"/>
    </source>
</evidence>
<evidence type="ECO:0000259" key="1">
    <source>
        <dbReference type="SMART" id="SM00942"/>
    </source>
</evidence>
<dbReference type="Pfam" id="PF09250">
    <property type="entry name" value="Prim-Pol"/>
    <property type="match status" value="1"/>
</dbReference>
<dbReference type="EMBL" id="JBHSKD010000002">
    <property type="protein sequence ID" value="MFC5175076.1"/>
    <property type="molecule type" value="Genomic_DNA"/>
</dbReference>
<reference evidence="4" key="1">
    <citation type="journal article" date="2019" name="Int. J. Syst. Evol. Microbiol.">
        <title>The Global Catalogue of Microorganisms (GCM) 10K type strain sequencing project: providing services to taxonomists for standard genome sequencing and annotation.</title>
        <authorList>
            <consortium name="The Broad Institute Genomics Platform"/>
            <consortium name="The Broad Institute Genome Sequencing Center for Infectious Disease"/>
            <person name="Wu L."/>
            <person name="Ma J."/>
        </authorList>
    </citation>
    <scope>NUCLEOTIDE SEQUENCE [LARGE SCALE GENOMIC DNA]</scope>
    <source>
        <strain evidence="4">DFY41</strain>
    </source>
</reference>
<proteinExistence type="predicted"/>